<evidence type="ECO:0000313" key="2">
    <source>
        <dbReference type="EnsemblPlants" id="KEH25440"/>
    </source>
</evidence>
<reference evidence="1 3" key="1">
    <citation type="journal article" date="2011" name="Nature">
        <title>The Medicago genome provides insight into the evolution of rhizobial symbioses.</title>
        <authorList>
            <person name="Young N.D."/>
            <person name="Debelle F."/>
            <person name="Oldroyd G.E."/>
            <person name="Geurts R."/>
            <person name="Cannon S.B."/>
            <person name="Udvardi M.K."/>
            <person name="Benedito V.A."/>
            <person name="Mayer K.F."/>
            <person name="Gouzy J."/>
            <person name="Schoof H."/>
            <person name="Van de Peer Y."/>
            <person name="Proost S."/>
            <person name="Cook D.R."/>
            <person name="Meyers B.C."/>
            <person name="Spannagl M."/>
            <person name="Cheung F."/>
            <person name="De Mita S."/>
            <person name="Krishnakumar V."/>
            <person name="Gundlach H."/>
            <person name="Zhou S."/>
            <person name="Mudge J."/>
            <person name="Bharti A.K."/>
            <person name="Murray J.D."/>
            <person name="Naoumkina M.A."/>
            <person name="Rosen B."/>
            <person name="Silverstein K.A."/>
            <person name="Tang H."/>
            <person name="Rombauts S."/>
            <person name="Zhao P.X."/>
            <person name="Zhou P."/>
            <person name="Barbe V."/>
            <person name="Bardou P."/>
            <person name="Bechner M."/>
            <person name="Bellec A."/>
            <person name="Berger A."/>
            <person name="Berges H."/>
            <person name="Bidwell S."/>
            <person name="Bisseling T."/>
            <person name="Choisne N."/>
            <person name="Couloux A."/>
            <person name="Denny R."/>
            <person name="Deshpande S."/>
            <person name="Dai X."/>
            <person name="Doyle J.J."/>
            <person name="Dudez A.M."/>
            <person name="Farmer A.D."/>
            <person name="Fouteau S."/>
            <person name="Franken C."/>
            <person name="Gibelin C."/>
            <person name="Gish J."/>
            <person name="Goldstein S."/>
            <person name="Gonzalez A.J."/>
            <person name="Green P.J."/>
            <person name="Hallab A."/>
            <person name="Hartog M."/>
            <person name="Hua A."/>
            <person name="Humphray S.J."/>
            <person name="Jeong D.H."/>
            <person name="Jing Y."/>
            <person name="Jocker A."/>
            <person name="Kenton S.M."/>
            <person name="Kim D.J."/>
            <person name="Klee K."/>
            <person name="Lai H."/>
            <person name="Lang C."/>
            <person name="Lin S."/>
            <person name="Macmil S.L."/>
            <person name="Magdelenat G."/>
            <person name="Matthews L."/>
            <person name="McCorrison J."/>
            <person name="Monaghan E.L."/>
            <person name="Mun J.H."/>
            <person name="Najar F.Z."/>
            <person name="Nicholson C."/>
            <person name="Noirot C."/>
            <person name="O'Bleness M."/>
            <person name="Paule C.R."/>
            <person name="Poulain J."/>
            <person name="Prion F."/>
            <person name="Qin B."/>
            <person name="Qu C."/>
            <person name="Retzel E.F."/>
            <person name="Riddle C."/>
            <person name="Sallet E."/>
            <person name="Samain S."/>
            <person name="Samson N."/>
            <person name="Sanders I."/>
            <person name="Saurat O."/>
            <person name="Scarpelli C."/>
            <person name="Schiex T."/>
            <person name="Segurens B."/>
            <person name="Severin A.J."/>
            <person name="Sherrier D.J."/>
            <person name="Shi R."/>
            <person name="Sims S."/>
            <person name="Singer S.R."/>
            <person name="Sinharoy S."/>
            <person name="Sterck L."/>
            <person name="Viollet A."/>
            <person name="Wang B.B."/>
            <person name="Wang K."/>
            <person name="Wang M."/>
            <person name="Wang X."/>
            <person name="Warfsmann J."/>
            <person name="Weissenbach J."/>
            <person name="White D.D."/>
            <person name="White J.D."/>
            <person name="Wiley G.B."/>
            <person name="Wincker P."/>
            <person name="Xing Y."/>
            <person name="Yang L."/>
            <person name="Yao Z."/>
            <person name="Ying F."/>
            <person name="Zhai J."/>
            <person name="Zhou L."/>
            <person name="Zuber A."/>
            <person name="Denarie J."/>
            <person name="Dixon R.A."/>
            <person name="May G.D."/>
            <person name="Schwartz D.C."/>
            <person name="Rogers J."/>
            <person name="Quetier F."/>
            <person name="Town C.D."/>
            <person name="Roe B.A."/>
        </authorList>
    </citation>
    <scope>NUCLEOTIDE SEQUENCE [LARGE SCALE GENOMIC DNA]</scope>
    <source>
        <strain evidence="1">A17</strain>
        <strain evidence="2 3">cv. Jemalong A17</strain>
    </source>
</reference>
<organism evidence="1 3">
    <name type="scientific">Medicago truncatula</name>
    <name type="common">Barrel medic</name>
    <name type="synonym">Medicago tribuloides</name>
    <dbReference type="NCBI Taxonomy" id="3880"/>
    <lineage>
        <taxon>Eukaryota</taxon>
        <taxon>Viridiplantae</taxon>
        <taxon>Streptophyta</taxon>
        <taxon>Embryophyta</taxon>
        <taxon>Tracheophyta</taxon>
        <taxon>Spermatophyta</taxon>
        <taxon>Magnoliopsida</taxon>
        <taxon>eudicotyledons</taxon>
        <taxon>Gunneridae</taxon>
        <taxon>Pentapetalae</taxon>
        <taxon>rosids</taxon>
        <taxon>fabids</taxon>
        <taxon>Fabales</taxon>
        <taxon>Fabaceae</taxon>
        <taxon>Papilionoideae</taxon>
        <taxon>50 kb inversion clade</taxon>
        <taxon>NPAAA clade</taxon>
        <taxon>Hologalegina</taxon>
        <taxon>IRL clade</taxon>
        <taxon>Trifolieae</taxon>
        <taxon>Medicago</taxon>
    </lineage>
</organism>
<dbReference type="EMBL" id="CM001222">
    <property type="protein sequence ID" value="KEH25440.1"/>
    <property type="molecule type" value="Genomic_DNA"/>
</dbReference>
<dbReference type="AlphaFoldDB" id="A0A072UI18"/>
<dbReference type="Proteomes" id="UP000002051">
    <property type="component" value="Chromosome 6"/>
</dbReference>
<reference evidence="1 3" key="2">
    <citation type="journal article" date="2014" name="BMC Genomics">
        <title>An improved genome release (version Mt4.0) for the model legume Medicago truncatula.</title>
        <authorList>
            <person name="Tang H."/>
            <person name="Krishnakumar V."/>
            <person name="Bidwell S."/>
            <person name="Rosen B."/>
            <person name="Chan A."/>
            <person name="Zhou S."/>
            <person name="Gentzbittel L."/>
            <person name="Childs K.L."/>
            <person name="Yandell M."/>
            <person name="Gundlach H."/>
            <person name="Mayer K.F."/>
            <person name="Schwartz D.C."/>
            <person name="Town C.D."/>
        </authorList>
    </citation>
    <scope>GENOME REANNOTATION</scope>
    <source>
        <strain evidence="1">A17</strain>
        <strain evidence="2 3">cv. Jemalong A17</strain>
    </source>
</reference>
<sequence>MKTEEISLLCSLYNKNINGNHHLKLTHNCEIPNSNPGEDVHQPNNIGICGLS</sequence>
<reference evidence="2" key="3">
    <citation type="submission" date="2015-04" db="UniProtKB">
        <authorList>
            <consortium name="EnsemblPlants"/>
        </authorList>
    </citation>
    <scope>IDENTIFICATION</scope>
    <source>
        <strain evidence="2">cv. Jemalong A17</strain>
    </source>
</reference>
<name>A0A072UI18_MEDTR</name>
<evidence type="ECO:0000313" key="3">
    <source>
        <dbReference type="Proteomes" id="UP000002051"/>
    </source>
</evidence>
<keyword evidence="3" id="KW-1185">Reference proteome</keyword>
<gene>
    <name evidence="1" type="ordered locus">MTR_6g023235</name>
</gene>
<evidence type="ECO:0000313" key="1">
    <source>
        <dbReference type="EMBL" id="KEH25440.1"/>
    </source>
</evidence>
<protein>
    <submittedName>
        <fullName evidence="1 2">Uncharacterized protein</fullName>
    </submittedName>
</protein>
<dbReference type="HOGENOM" id="CLU_3090288_0_0_1"/>
<accession>A0A072UI18</accession>
<dbReference type="EnsemblPlants" id="KEH25440">
    <property type="protein sequence ID" value="KEH25440"/>
    <property type="gene ID" value="MTR_6g023235"/>
</dbReference>
<proteinExistence type="predicted"/>